<dbReference type="Proteomes" id="UP000279307">
    <property type="component" value="Chromosome 6"/>
</dbReference>
<dbReference type="AlphaFoldDB" id="A0A3L8DL87"/>
<feature type="region of interest" description="Disordered" evidence="1">
    <location>
        <begin position="1"/>
        <end position="46"/>
    </location>
</feature>
<evidence type="ECO:0000313" key="2">
    <source>
        <dbReference type="EMBL" id="RLU21205.1"/>
    </source>
</evidence>
<evidence type="ECO:0000256" key="1">
    <source>
        <dbReference type="SAM" id="MobiDB-lite"/>
    </source>
</evidence>
<organism evidence="2">
    <name type="scientific">Ooceraea biroi</name>
    <name type="common">Clonal raider ant</name>
    <name type="synonym">Cerapachys biroi</name>
    <dbReference type="NCBI Taxonomy" id="2015173"/>
    <lineage>
        <taxon>Eukaryota</taxon>
        <taxon>Metazoa</taxon>
        <taxon>Ecdysozoa</taxon>
        <taxon>Arthropoda</taxon>
        <taxon>Hexapoda</taxon>
        <taxon>Insecta</taxon>
        <taxon>Pterygota</taxon>
        <taxon>Neoptera</taxon>
        <taxon>Endopterygota</taxon>
        <taxon>Hymenoptera</taxon>
        <taxon>Apocrita</taxon>
        <taxon>Aculeata</taxon>
        <taxon>Formicoidea</taxon>
        <taxon>Formicidae</taxon>
        <taxon>Dorylinae</taxon>
        <taxon>Ooceraea</taxon>
    </lineage>
</organism>
<gene>
    <name evidence="2" type="ORF">DMN91_005578</name>
</gene>
<dbReference type="EMBL" id="QOIP01000006">
    <property type="protein sequence ID" value="RLU21205.1"/>
    <property type="molecule type" value="Genomic_DNA"/>
</dbReference>
<reference evidence="2" key="1">
    <citation type="journal article" date="2018" name="Genome Res.">
        <title>The genomic architecture and molecular evolution of ant odorant receptors.</title>
        <authorList>
            <person name="McKenzie S.K."/>
            <person name="Kronauer D.J.C."/>
        </authorList>
    </citation>
    <scope>NUCLEOTIDE SEQUENCE [LARGE SCALE GENOMIC DNA]</scope>
    <source>
        <strain evidence="2">Clonal line C1</strain>
    </source>
</reference>
<feature type="compositionally biased region" description="Polar residues" evidence="1">
    <location>
        <begin position="19"/>
        <end position="39"/>
    </location>
</feature>
<sequence>MNDPHRYFNKSREPASAPPSRTMTPLASTQHIATQTSPVSLDAPILRRGSSSKPAVLRVKELKELVDEELFNQEYALYSQHDDNYSDEQYIRRDLKSLKGKLDEMHKDIPEGAAVPPIAEVKEVEPDITEEAIPTIAMEKVKELREPEEVSPIKMVNSEHIVSYYFKWILFVLPQKQEIHGPVPAHAAPIPGPSRAAPVAVHPPPIHCQLPTGERVAVPYFKATQSRKFCSRTASGTWTLRFDATGQMVFCRRRHPAIQRSSDGKQIIINVFIF</sequence>
<name>A0A3L8DL87_OOCBI</name>
<accession>A0A3L8DL87</accession>
<reference evidence="2" key="2">
    <citation type="submission" date="2018-07" db="EMBL/GenBank/DDBJ databases">
        <authorList>
            <person name="Mckenzie S.K."/>
            <person name="Kronauer D.J.C."/>
        </authorList>
    </citation>
    <scope>NUCLEOTIDE SEQUENCE</scope>
    <source>
        <strain evidence="2">Clonal line C1</strain>
    </source>
</reference>
<feature type="compositionally biased region" description="Basic and acidic residues" evidence="1">
    <location>
        <begin position="1"/>
        <end position="13"/>
    </location>
</feature>
<comment type="caution">
    <text evidence="2">The sequence shown here is derived from an EMBL/GenBank/DDBJ whole genome shotgun (WGS) entry which is preliminary data.</text>
</comment>
<protein>
    <submittedName>
        <fullName evidence="2">Uncharacterized protein</fullName>
    </submittedName>
</protein>
<proteinExistence type="predicted"/>